<sequence length="246" mass="27966">MNMKVLNTAVVDEKSHAFLQETMWGPNAIRQSEELVSYFTITEEMRILDLGCGPGLSSLYLAQEYGAEVFATDLMIEPAENYERFQSLGVADKVVPLILDATQPLPFAKGYFDVIFSVGAYNMFGDNEEMLPKLASFVKKGGYIAVSFPGLKYEFGDNVPPEMQPFWDVPDVAKYVRGIEWWKDLWSKARGIEIVNISEQACHKKAWQDYLNTLDPQNKEEKWDLEMMTAEAGQYFNTIQLIAKVV</sequence>
<dbReference type="Pfam" id="PF13649">
    <property type="entry name" value="Methyltransf_25"/>
    <property type="match status" value="1"/>
</dbReference>
<evidence type="ECO:0000313" key="3">
    <source>
        <dbReference type="EMBL" id="MFC4653215.1"/>
    </source>
</evidence>
<dbReference type="CDD" id="cd02440">
    <property type="entry name" value="AdoMet_MTases"/>
    <property type="match status" value="1"/>
</dbReference>
<accession>A0ABV9JIJ6</accession>
<dbReference type="Gene3D" id="3.40.50.150">
    <property type="entry name" value="Vaccinia Virus protein VP39"/>
    <property type="match status" value="1"/>
</dbReference>
<dbReference type="Proteomes" id="UP001595987">
    <property type="component" value="Unassembled WGS sequence"/>
</dbReference>
<keyword evidence="3" id="KW-0489">Methyltransferase</keyword>
<dbReference type="SUPFAM" id="SSF53335">
    <property type="entry name" value="S-adenosyl-L-methionine-dependent methyltransferases"/>
    <property type="match status" value="1"/>
</dbReference>
<dbReference type="GO" id="GO:0008168">
    <property type="term" value="F:methyltransferase activity"/>
    <property type="evidence" value="ECO:0007669"/>
    <property type="project" value="UniProtKB-KW"/>
</dbReference>
<organism evidence="3 4">
    <name type="scientific">Lactococcus nasutitermitis</name>
    <dbReference type="NCBI Taxonomy" id="1652957"/>
    <lineage>
        <taxon>Bacteria</taxon>
        <taxon>Bacillati</taxon>
        <taxon>Bacillota</taxon>
        <taxon>Bacilli</taxon>
        <taxon>Lactobacillales</taxon>
        <taxon>Streptococcaceae</taxon>
        <taxon>Lactococcus</taxon>
    </lineage>
</organism>
<evidence type="ECO:0000256" key="1">
    <source>
        <dbReference type="ARBA" id="ARBA00022679"/>
    </source>
</evidence>
<dbReference type="GO" id="GO:0032259">
    <property type="term" value="P:methylation"/>
    <property type="evidence" value="ECO:0007669"/>
    <property type="project" value="UniProtKB-KW"/>
</dbReference>
<protein>
    <submittedName>
        <fullName evidence="3">SAM-dependent methyltransferase</fullName>
        <ecNumber evidence="3">2.1.1.-</ecNumber>
    </submittedName>
</protein>
<comment type="caution">
    <text evidence="3">The sequence shown here is derived from an EMBL/GenBank/DDBJ whole genome shotgun (WGS) entry which is preliminary data.</text>
</comment>
<dbReference type="EC" id="2.1.1.-" evidence="3"/>
<keyword evidence="1 3" id="KW-0808">Transferase</keyword>
<dbReference type="InterPro" id="IPR029063">
    <property type="entry name" value="SAM-dependent_MTases_sf"/>
</dbReference>
<dbReference type="InterPro" id="IPR041698">
    <property type="entry name" value="Methyltransf_25"/>
</dbReference>
<feature type="domain" description="Methyltransferase" evidence="2">
    <location>
        <begin position="47"/>
        <end position="142"/>
    </location>
</feature>
<proteinExistence type="predicted"/>
<reference evidence="4" key="1">
    <citation type="journal article" date="2019" name="Int. J. Syst. Evol. Microbiol.">
        <title>The Global Catalogue of Microorganisms (GCM) 10K type strain sequencing project: providing services to taxonomists for standard genome sequencing and annotation.</title>
        <authorList>
            <consortium name="The Broad Institute Genomics Platform"/>
            <consortium name="The Broad Institute Genome Sequencing Center for Infectious Disease"/>
            <person name="Wu L."/>
            <person name="Ma J."/>
        </authorList>
    </citation>
    <scope>NUCLEOTIDE SEQUENCE [LARGE SCALE GENOMIC DNA]</scope>
    <source>
        <strain evidence="4">CCUG 63287</strain>
    </source>
</reference>
<gene>
    <name evidence="3" type="ORF">ACFO26_09895</name>
</gene>
<keyword evidence="4" id="KW-1185">Reference proteome</keyword>
<evidence type="ECO:0000259" key="2">
    <source>
        <dbReference type="Pfam" id="PF13649"/>
    </source>
</evidence>
<name>A0ABV9JIJ6_9LACT</name>
<dbReference type="RefSeq" id="WP_213536395.1">
    <property type="nucleotide sequence ID" value="NZ_BOVQ01000006.1"/>
</dbReference>
<dbReference type="PANTHER" id="PTHR43861">
    <property type="entry name" value="TRANS-ACONITATE 2-METHYLTRANSFERASE-RELATED"/>
    <property type="match status" value="1"/>
</dbReference>
<evidence type="ECO:0000313" key="4">
    <source>
        <dbReference type="Proteomes" id="UP001595987"/>
    </source>
</evidence>
<dbReference type="EMBL" id="JBHSGD010000008">
    <property type="protein sequence ID" value="MFC4653215.1"/>
    <property type="molecule type" value="Genomic_DNA"/>
</dbReference>